<evidence type="ECO:0000313" key="1">
    <source>
        <dbReference type="EMBL" id="AGT10918.1"/>
    </source>
</evidence>
<geneLocation type="plasmid" evidence="1 2">
    <name>pAMI4</name>
</geneLocation>
<evidence type="ECO:0000313" key="2">
    <source>
        <dbReference type="Proteomes" id="UP000015480"/>
    </source>
</evidence>
<keyword evidence="2" id="KW-1185">Reference proteome</keyword>
<dbReference type="EMBL" id="CP006652">
    <property type="protein sequence ID" value="AGT10918.1"/>
    <property type="molecule type" value="Genomic_DNA"/>
</dbReference>
<keyword evidence="1" id="KW-0614">Plasmid</keyword>
<name>S5YHI1_PARAH</name>
<organism evidence="1 2">
    <name type="scientific">Paracoccus aminophilus JCM 7686</name>
    <dbReference type="NCBI Taxonomy" id="1367847"/>
    <lineage>
        <taxon>Bacteria</taxon>
        <taxon>Pseudomonadati</taxon>
        <taxon>Pseudomonadota</taxon>
        <taxon>Alphaproteobacteria</taxon>
        <taxon>Rhodobacterales</taxon>
        <taxon>Paracoccaceae</taxon>
        <taxon>Paracoccus</taxon>
    </lineage>
</organism>
<dbReference type="HOGENOM" id="CLU_3046183_0_0_5"/>
<dbReference type="AlphaFoldDB" id="S5YHI1"/>
<protein>
    <submittedName>
        <fullName evidence="1">Transcriptional regulator, LysR family</fullName>
    </submittedName>
</protein>
<gene>
    <name evidence="1" type="ORF">JCM7686_pAMI4p228</name>
</gene>
<dbReference type="KEGG" id="pami:JCM7686_pAMI4p228"/>
<sequence length="54" mass="5683">MLKAGQLVQVLPDYAGQTRPLHLLSLAGRAPTAKLRSVIKATVAEFGGLPAREA</sequence>
<dbReference type="Proteomes" id="UP000015480">
    <property type="component" value="Plasmid pAMI4"/>
</dbReference>
<dbReference type="Gene3D" id="3.40.190.290">
    <property type="match status" value="1"/>
</dbReference>
<accession>S5YHI1</accession>
<dbReference type="PATRIC" id="fig|1367847.3.peg.3865"/>
<proteinExistence type="predicted"/>
<reference evidence="1 2" key="1">
    <citation type="journal article" date="2014" name="BMC Genomics">
        <title>Architecture and functions of a multipartite genome of the methylotrophic bacterium Paracoccus aminophilus JCM 7686, containing primary and secondary chromids.</title>
        <authorList>
            <person name="Dziewit L."/>
            <person name="Czarnecki J."/>
            <person name="Wibberg D."/>
            <person name="Radlinska M."/>
            <person name="Mrozek P."/>
            <person name="Szymczak M."/>
            <person name="Schluter A."/>
            <person name="Puhler A."/>
            <person name="Bartosik D."/>
        </authorList>
    </citation>
    <scope>NUCLEOTIDE SEQUENCE [LARGE SCALE GENOMIC DNA]</scope>
    <source>
        <strain evidence="1">JCM 7686</strain>
        <plasmid evidence="2">Plasmid pAMI4</plasmid>
    </source>
</reference>